<keyword evidence="2" id="KW-0862">Zinc</keyword>
<dbReference type="Gene3D" id="3.40.50.720">
    <property type="entry name" value="NAD(P)-binding Rossmann-like Domain"/>
    <property type="match status" value="1"/>
</dbReference>
<dbReference type="InterPro" id="IPR047109">
    <property type="entry name" value="CAD-like"/>
</dbReference>
<dbReference type="Gene3D" id="3.90.180.10">
    <property type="entry name" value="Medium-chain alcohol dehydrogenases, catalytic domain"/>
    <property type="match status" value="1"/>
</dbReference>
<reference evidence="5" key="1">
    <citation type="journal article" date="2015" name="Nature">
        <title>Complex archaea that bridge the gap between prokaryotes and eukaryotes.</title>
        <authorList>
            <person name="Spang A."/>
            <person name="Saw J.H."/>
            <person name="Jorgensen S.L."/>
            <person name="Zaremba-Niedzwiedzka K."/>
            <person name="Martijn J."/>
            <person name="Lind A.E."/>
            <person name="van Eijk R."/>
            <person name="Schleper C."/>
            <person name="Guy L."/>
            <person name="Ettema T.J."/>
        </authorList>
    </citation>
    <scope>NUCLEOTIDE SEQUENCE</scope>
</reference>
<evidence type="ECO:0000256" key="1">
    <source>
        <dbReference type="ARBA" id="ARBA00022723"/>
    </source>
</evidence>
<evidence type="ECO:0000259" key="4">
    <source>
        <dbReference type="Pfam" id="PF00107"/>
    </source>
</evidence>
<dbReference type="InterPro" id="IPR013149">
    <property type="entry name" value="ADH-like_C"/>
</dbReference>
<sequence>GRIIRFKLPVPMLGQKLLEMGGADVVLSTTLDSESIGGMIQGLLPSGALVLTGLTLEPLPIIPVPLIMGERRIIGSVTGSRPDLQEILQLAAQHNIRPMTEVYPLEQVNEVHNRVRTNQVRFRAVLTPSQSQ</sequence>
<keyword evidence="1" id="KW-0479">Metal-binding</keyword>
<protein>
    <recommendedName>
        <fullName evidence="4">Alcohol dehydrogenase-like C-terminal domain-containing protein</fullName>
    </recommendedName>
</protein>
<evidence type="ECO:0000313" key="5">
    <source>
        <dbReference type="EMBL" id="KKK81071.1"/>
    </source>
</evidence>
<evidence type="ECO:0000256" key="2">
    <source>
        <dbReference type="ARBA" id="ARBA00022833"/>
    </source>
</evidence>
<name>A0A0F9B9E4_9ZZZZ</name>
<gene>
    <name evidence="5" type="ORF">LCGC14_2817150</name>
</gene>
<dbReference type="SUPFAM" id="SSF51735">
    <property type="entry name" value="NAD(P)-binding Rossmann-fold domains"/>
    <property type="match status" value="1"/>
</dbReference>
<organism evidence="5">
    <name type="scientific">marine sediment metagenome</name>
    <dbReference type="NCBI Taxonomy" id="412755"/>
    <lineage>
        <taxon>unclassified sequences</taxon>
        <taxon>metagenomes</taxon>
        <taxon>ecological metagenomes</taxon>
    </lineage>
</organism>
<feature type="domain" description="Alcohol dehydrogenase-like C-terminal" evidence="4">
    <location>
        <begin position="16"/>
        <end position="92"/>
    </location>
</feature>
<dbReference type="InterPro" id="IPR036291">
    <property type="entry name" value="NAD(P)-bd_dom_sf"/>
</dbReference>
<dbReference type="AlphaFoldDB" id="A0A0F9B9E4"/>
<dbReference type="EMBL" id="LAZR01053288">
    <property type="protein sequence ID" value="KKK81071.1"/>
    <property type="molecule type" value="Genomic_DNA"/>
</dbReference>
<proteinExistence type="predicted"/>
<accession>A0A0F9B9E4</accession>
<dbReference type="Pfam" id="PF00107">
    <property type="entry name" value="ADH_zinc_N"/>
    <property type="match status" value="1"/>
</dbReference>
<keyword evidence="3" id="KW-0560">Oxidoreductase</keyword>
<comment type="caution">
    <text evidence="5">The sequence shown here is derived from an EMBL/GenBank/DDBJ whole genome shotgun (WGS) entry which is preliminary data.</text>
</comment>
<feature type="non-terminal residue" evidence="5">
    <location>
        <position position="1"/>
    </location>
</feature>
<dbReference type="PANTHER" id="PTHR42683">
    <property type="entry name" value="ALDEHYDE REDUCTASE"/>
    <property type="match status" value="1"/>
</dbReference>
<dbReference type="GO" id="GO:0016616">
    <property type="term" value="F:oxidoreductase activity, acting on the CH-OH group of donors, NAD or NADP as acceptor"/>
    <property type="evidence" value="ECO:0007669"/>
    <property type="project" value="InterPro"/>
</dbReference>
<dbReference type="GO" id="GO:0046872">
    <property type="term" value="F:metal ion binding"/>
    <property type="evidence" value="ECO:0007669"/>
    <property type="project" value="UniProtKB-KW"/>
</dbReference>
<evidence type="ECO:0000256" key="3">
    <source>
        <dbReference type="ARBA" id="ARBA00023002"/>
    </source>
</evidence>